<feature type="compositionally biased region" description="Low complexity" evidence="6">
    <location>
        <begin position="63"/>
        <end position="72"/>
    </location>
</feature>
<evidence type="ECO:0000256" key="5">
    <source>
        <dbReference type="ARBA" id="ARBA00023288"/>
    </source>
</evidence>
<feature type="transmembrane region" description="Helical" evidence="7">
    <location>
        <begin position="126"/>
        <end position="148"/>
    </location>
</feature>
<keyword evidence="3" id="KW-0808">Transferase</keyword>
<evidence type="ECO:0000256" key="1">
    <source>
        <dbReference type="ARBA" id="ARBA00004193"/>
    </source>
</evidence>
<feature type="compositionally biased region" description="Polar residues" evidence="6">
    <location>
        <begin position="9"/>
        <end position="19"/>
    </location>
</feature>
<dbReference type="EMBL" id="JBBPBN010000099">
    <property type="protein sequence ID" value="KAK8979784.1"/>
    <property type="molecule type" value="Genomic_DNA"/>
</dbReference>
<keyword evidence="7" id="KW-1133">Transmembrane helix</keyword>
<dbReference type="PROSITE" id="PS00108">
    <property type="entry name" value="PROTEIN_KINASE_ST"/>
    <property type="match status" value="1"/>
</dbReference>
<dbReference type="SUPFAM" id="SSF56112">
    <property type="entry name" value="Protein kinase-like (PK-like)"/>
    <property type="match status" value="1"/>
</dbReference>
<dbReference type="SMART" id="SM00220">
    <property type="entry name" value="S_TKc"/>
    <property type="match status" value="1"/>
</dbReference>
<keyword evidence="7" id="KW-0812">Transmembrane</keyword>
<name>A0ABR2NUA2_9ROSI</name>
<dbReference type="InterPro" id="IPR008271">
    <property type="entry name" value="Ser/Thr_kinase_AS"/>
</dbReference>
<dbReference type="PANTHER" id="PTHR47985">
    <property type="entry name" value="OS07G0668900 PROTEIN"/>
    <property type="match status" value="1"/>
</dbReference>
<dbReference type="Gene3D" id="3.30.200.20">
    <property type="entry name" value="Phosphorylase Kinase, domain 1"/>
    <property type="match status" value="1"/>
</dbReference>
<sequence length="354" mass="39012">MRCFSCFYPSTKSNPNSPTKAALLQEPSPGNVTFRIKDDDASNPKATEPEPPKISDASKDNHSSSSNNTTNNKIEAQTFSFRELATATKNFRRECLIGEGGFGRVYKGKLEKTGQVKTITFCLHCLMGLCVLSVMLAFALALGLPPFLDIRPHRKPLDWYTRMKIALGASTGLEYLHDKASSPVIYRDLKSSNILLDEEYNARLSDFGLAKLGPVGDNTHVSSRIMGTYGYCAPEYLRTGRLTVKSDVYSFGVVLLELITGRRVIDTTRPNKEQNLIAWAEPMFRDRSCFLRLADPLLKGDYPQKGFRQAIAVAAMCLQEEATVRPLMSDVVSALSFLGNCALVARTDASSSGP</sequence>
<feature type="compositionally biased region" description="Basic and acidic residues" evidence="6">
    <location>
        <begin position="35"/>
        <end position="62"/>
    </location>
</feature>
<keyword evidence="4 7" id="KW-0472">Membrane</keyword>
<organism evidence="9 10">
    <name type="scientific">Hibiscus sabdariffa</name>
    <name type="common">roselle</name>
    <dbReference type="NCBI Taxonomy" id="183260"/>
    <lineage>
        <taxon>Eukaryota</taxon>
        <taxon>Viridiplantae</taxon>
        <taxon>Streptophyta</taxon>
        <taxon>Embryophyta</taxon>
        <taxon>Tracheophyta</taxon>
        <taxon>Spermatophyta</taxon>
        <taxon>Magnoliopsida</taxon>
        <taxon>eudicotyledons</taxon>
        <taxon>Gunneridae</taxon>
        <taxon>Pentapetalae</taxon>
        <taxon>rosids</taxon>
        <taxon>malvids</taxon>
        <taxon>Malvales</taxon>
        <taxon>Malvaceae</taxon>
        <taxon>Malvoideae</taxon>
        <taxon>Hibiscus</taxon>
    </lineage>
</organism>
<protein>
    <recommendedName>
        <fullName evidence="8">Protein kinase domain-containing protein</fullName>
    </recommendedName>
</protein>
<reference evidence="9 10" key="1">
    <citation type="journal article" date="2024" name="G3 (Bethesda)">
        <title>Genome assembly of Hibiscus sabdariffa L. provides insights into metabolisms of medicinal natural products.</title>
        <authorList>
            <person name="Kim T."/>
        </authorList>
    </citation>
    <scope>NUCLEOTIDE SEQUENCE [LARGE SCALE GENOMIC DNA]</scope>
    <source>
        <strain evidence="9">TK-2024</strain>
        <tissue evidence="9">Old leaves</tissue>
    </source>
</reference>
<keyword evidence="3" id="KW-0418">Kinase</keyword>
<gene>
    <name evidence="9" type="ORF">V6N11_065987</name>
</gene>
<accession>A0ABR2NUA2</accession>
<proteinExistence type="predicted"/>
<dbReference type="PANTHER" id="PTHR47985:SF31">
    <property type="entry name" value="SERINE_THREONINE-PROTEIN KINASE PBL26-RELATED"/>
    <property type="match status" value="1"/>
</dbReference>
<dbReference type="Proteomes" id="UP001396334">
    <property type="component" value="Unassembled WGS sequence"/>
</dbReference>
<dbReference type="PROSITE" id="PS50011">
    <property type="entry name" value="PROTEIN_KINASE_DOM"/>
    <property type="match status" value="1"/>
</dbReference>
<keyword evidence="2" id="KW-1003">Cell membrane</keyword>
<dbReference type="InterPro" id="IPR000719">
    <property type="entry name" value="Prot_kinase_dom"/>
</dbReference>
<evidence type="ECO:0000256" key="6">
    <source>
        <dbReference type="SAM" id="MobiDB-lite"/>
    </source>
</evidence>
<keyword evidence="3" id="KW-0723">Serine/threonine-protein kinase</keyword>
<comment type="subcellular location">
    <subcellularLocation>
        <location evidence="1">Cell membrane</location>
        <topology evidence="1">Lipid-anchor</topology>
    </subcellularLocation>
</comment>
<evidence type="ECO:0000256" key="4">
    <source>
        <dbReference type="ARBA" id="ARBA00023136"/>
    </source>
</evidence>
<dbReference type="InterPro" id="IPR011009">
    <property type="entry name" value="Kinase-like_dom_sf"/>
</dbReference>
<evidence type="ECO:0000259" key="8">
    <source>
        <dbReference type="PROSITE" id="PS50011"/>
    </source>
</evidence>
<keyword evidence="10" id="KW-1185">Reference proteome</keyword>
<keyword evidence="5" id="KW-0449">Lipoprotein</keyword>
<evidence type="ECO:0000313" key="10">
    <source>
        <dbReference type="Proteomes" id="UP001396334"/>
    </source>
</evidence>
<evidence type="ECO:0000256" key="3">
    <source>
        <dbReference type="ARBA" id="ARBA00022527"/>
    </source>
</evidence>
<feature type="domain" description="Protein kinase" evidence="8">
    <location>
        <begin position="91"/>
        <end position="338"/>
    </location>
</feature>
<evidence type="ECO:0000313" key="9">
    <source>
        <dbReference type="EMBL" id="KAK8979784.1"/>
    </source>
</evidence>
<dbReference type="Gene3D" id="1.10.510.10">
    <property type="entry name" value="Transferase(Phosphotransferase) domain 1"/>
    <property type="match status" value="1"/>
</dbReference>
<evidence type="ECO:0000256" key="2">
    <source>
        <dbReference type="ARBA" id="ARBA00022475"/>
    </source>
</evidence>
<dbReference type="Pfam" id="PF00069">
    <property type="entry name" value="Pkinase"/>
    <property type="match status" value="1"/>
</dbReference>
<comment type="caution">
    <text evidence="9">The sequence shown here is derived from an EMBL/GenBank/DDBJ whole genome shotgun (WGS) entry which is preliminary data.</text>
</comment>
<feature type="region of interest" description="Disordered" evidence="6">
    <location>
        <begin position="9"/>
        <end position="72"/>
    </location>
</feature>
<evidence type="ECO:0000256" key="7">
    <source>
        <dbReference type="SAM" id="Phobius"/>
    </source>
</evidence>